<evidence type="ECO:0000256" key="6">
    <source>
        <dbReference type="RuleBase" id="RU003355"/>
    </source>
</evidence>
<keyword evidence="4 5" id="KW-0720">Serine protease</keyword>
<dbReference type="InterPro" id="IPR036852">
    <property type="entry name" value="Peptidase_S8/S53_dom_sf"/>
</dbReference>
<dbReference type="FunFam" id="3.40.50.200:FF:000014">
    <property type="entry name" value="Proteinase K"/>
    <property type="match status" value="1"/>
</dbReference>
<dbReference type="Pfam" id="PF00082">
    <property type="entry name" value="Peptidase_S8"/>
    <property type="match status" value="1"/>
</dbReference>
<dbReference type="PANTHER" id="PTHR43806">
    <property type="entry name" value="PEPTIDASE S8"/>
    <property type="match status" value="1"/>
</dbReference>
<dbReference type="InterPro" id="IPR022398">
    <property type="entry name" value="Peptidase_S8_His-AS"/>
</dbReference>
<accession>A0A6G1GE60</accession>
<comment type="similarity">
    <text evidence="1 5 6">Belongs to the peptidase S8 family.</text>
</comment>
<feature type="signal peptide" evidence="7">
    <location>
        <begin position="1"/>
        <end position="15"/>
    </location>
</feature>
<protein>
    <submittedName>
        <fullName evidence="9 11">Cuticle-degrading protease</fullName>
    </submittedName>
</protein>
<feature type="active site" description="Charge relay system" evidence="5">
    <location>
        <position position="333"/>
    </location>
</feature>
<keyword evidence="7" id="KW-0732">Signal</keyword>
<dbReference type="GeneID" id="54417895"/>
<dbReference type="PROSITE" id="PS00138">
    <property type="entry name" value="SUBTILASE_SER"/>
    <property type="match status" value="1"/>
</dbReference>
<dbReference type="PROSITE" id="PS51892">
    <property type="entry name" value="SUBTILASE"/>
    <property type="match status" value="1"/>
</dbReference>
<gene>
    <name evidence="9 11" type="ORF">P152DRAFT_428310</name>
</gene>
<dbReference type="CDD" id="cd04077">
    <property type="entry name" value="Peptidases_S8_PCSK9_ProteinaseK_like"/>
    <property type="match status" value="1"/>
</dbReference>
<dbReference type="PANTHER" id="PTHR43806:SF58">
    <property type="entry name" value="ALKALINE PROTEASE 1-RELATED"/>
    <property type="match status" value="1"/>
</dbReference>
<organism evidence="9">
    <name type="scientific">Eremomyces bilateralis CBS 781.70</name>
    <dbReference type="NCBI Taxonomy" id="1392243"/>
    <lineage>
        <taxon>Eukaryota</taxon>
        <taxon>Fungi</taxon>
        <taxon>Dikarya</taxon>
        <taxon>Ascomycota</taxon>
        <taxon>Pezizomycotina</taxon>
        <taxon>Dothideomycetes</taxon>
        <taxon>Dothideomycetes incertae sedis</taxon>
        <taxon>Eremomycetales</taxon>
        <taxon>Eremomycetaceae</taxon>
        <taxon>Eremomyces</taxon>
    </lineage>
</organism>
<feature type="chain" id="PRO_5044632043" evidence="7">
    <location>
        <begin position="16"/>
        <end position="391"/>
    </location>
</feature>
<dbReference type="InterPro" id="IPR015500">
    <property type="entry name" value="Peptidase_S8_subtilisin-rel"/>
</dbReference>
<feature type="active site" description="Charge relay system" evidence="5">
    <location>
        <position position="141"/>
    </location>
</feature>
<evidence type="ECO:0000259" key="8">
    <source>
        <dbReference type="Pfam" id="PF00082"/>
    </source>
</evidence>
<keyword evidence="3 5" id="KW-0378">Hydrolase</keyword>
<proteinExistence type="inferred from homology"/>
<name>A0A6G1GE60_9PEZI</name>
<dbReference type="OrthoDB" id="206201at2759"/>
<evidence type="ECO:0000256" key="3">
    <source>
        <dbReference type="ARBA" id="ARBA00022801"/>
    </source>
</evidence>
<dbReference type="PROSITE" id="PS00136">
    <property type="entry name" value="SUBTILASE_ASP"/>
    <property type="match status" value="1"/>
</dbReference>
<dbReference type="RefSeq" id="XP_033537953.1">
    <property type="nucleotide sequence ID" value="XM_033677325.1"/>
</dbReference>
<keyword evidence="10" id="KW-1185">Reference proteome</keyword>
<keyword evidence="2 5" id="KW-0645">Protease</keyword>
<dbReference type="InterPro" id="IPR034193">
    <property type="entry name" value="PCSK9_ProteinaseK-like"/>
</dbReference>
<evidence type="ECO:0000313" key="10">
    <source>
        <dbReference type="Proteomes" id="UP000504638"/>
    </source>
</evidence>
<dbReference type="InterPro" id="IPR023827">
    <property type="entry name" value="Peptidase_S8_Asp-AS"/>
</dbReference>
<dbReference type="SUPFAM" id="SSF52743">
    <property type="entry name" value="Subtilisin-like"/>
    <property type="match status" value="1"/>
</dbReference>
<dbReference type="Proteomes" id="UP000504638">
    <property type="component" value="Unplaced"/>
</dbReference>
<dbReference type="InterPro" id="IPR000209">
    <property type="entry name" value="Peptidase_S8/S53_dom"/>
</dbReference>
<dbReference type="GO" id="GO:0005576">
    <property type="term" value="C:extracellular region"/>
    <property type="evidence" value="ECO:0007669"/>
    <property type="project" value="UniProtKB-ARBA"/>
</dbReference>
<dbReference type="GO" id="GO:0004252">
    <property type="term" value="F:serine-type endopeptidase activity"/>
    <property type="evidence" value="ECO:0007669"/>
    <property type="project" value="UniProtKB-UniRule"/>
</dbReference>
<dbReference type="InterPro" id="IPR050131">
    <property type="entry name" value="Peptidase_S8_subtilisin-like"/>
</dbReference>
<reference evidence="11" key="2">
    <citation type="submission" date="2020-04" db="EMBL/GenBank/DDBJ databases">
        <authorList>
            <consortium name="NCBI Genome Project"/>
        </authorList>
    </citation>
    <scope>NUCLEOTIDE SEQUENCE</scope>
    <source>
        <strain evidence="11">CBS 781.70</strain>
    </source>
</reference>
<dbReference type="InterPro" id="IPR023828">
    <property type="entry name" value="Peptidase_S8_Ser-AS"/>
</dbReference>
<dbReference type="PROSITE" id="PS00137">
    <property type="entry name" value="SUBTILASE_HIS"/>
    <property type="match status" value="1"/>
</dbReference>
<evidence type="ECO:0000256" key="7">
    <source>
        <dbReference type="SAM" id="SignalP"/>
    </source>
</evidence>
<dbReference type="GO" id="GO:0006508">
    <property type="term" value="P:proteolysis"/>
    <property type="evidence" value="ECO:0007669"/>
    <property type="project" value="UniProtKB-KW"/>
</dbReference>
<sequence>MRGISSLALLPLALAAPTFHRRDELVPGKYIVVLSQDFIGAQAALVPEVERSQVYDAGSFKGFSAELSDSQVQELENSPQANGIAHTTIADPDEAVNQALFVTQSGAPSWGLGRVSHRQLGNEDYTYYRSAGEGTCAYIVDTGVYAEHVEFEGRATFLANFATNAPDATTDDNGHGTHVAGTIGSAAYGVAKKTQLYGIKVLDRGGYGYWSDVIAGIDFAVEDSKNRTNCPKGYVANMSLGGYRNQALNDAVAAAVDAGIFFAVAAGNDGFNADGFSPASEPKAFTVGATDSIDNQTAWSNYGQLVDAFAPGDTINSTYIGGADSWRTLSGTSMATPHVAGLGAYLLSVYGKASPSALGFRIKGLSTKGAVKNTVPNSGTPNYLVFNGATF</sequence>
<dbReference type="Gene3D" id="3.40.50.200">
    <property type="entry name" value="Peptidase S8/S53 domain"/>
    <property type="match status" value="1"/>
</dbReference>
<reference evidence="9 11" key="1">
    <citation type="submission" date="2020-01" db="EMBL/GenBank/DDBJ databases">
        <authorList>
            <consortium name="DOE Joint Genome Institute"/>
            <person name="Haridas S."/>
            <person name="Albert R."/>
            <person name="Binder M."/>
            <person name="Bloem J."/>
            <person name="Labutti K."/>
            <person name="Salamov A."/>
            <person name="Andreopoulos B."/>
            <person name="Baker S.E."/>
            <person name="Barry K."/>
            <person name="Bills G."/>
            <person name="Bluhm B.H."/>
            <person name="Cannon C."/>
            <person name="Castanera R."/>
            <person name="Culley D.E."/>
            <person name="Daum C."/>
            <person name="Ezra D."/>
            <person name="Gonzalez J.B."/>
            <person name="Henrissat B."/>
            <person name="Kuo A."/>
            <person name="Liang C."/>
            <person name="Lipzen A."/>
            <person name="Lutzoni F."/>
            <person name="Magnuson J."/>
            <person name="Mondo S."/>
            <person name="Nolan M."/>
            <person name="Ohm R."/>
            <person name="Pangilinan J."/>
            <person name="Park H.-J."/>
            <person name="Ramirez L."/>
            <person name="Alfaro M."/>
            <person name="Sun H."/>
            <person name="Tritt A."/>
            <person name="Yoshinaga Y."/>
            <person name="Zwiers L.-H."/>
            <person name="Turgeon B.G."/>
            <person name="Goodwin S.B."/>
            <person name="Spatafora J.W."/>
            <person name="Crous P.W."/>
            <person name="Grigoriev I.V."/>
        </authorList>
    </citation>
    <scope>NUCLEOTIDE SEQUENCE</scope>
    <source>
        <strain evidence="9 11">CBS 781.70</strain>
    </source>
</reference>
<evidence type="ECO:0000313" key="9">
    <source>
        <dbReference type="EMBL" id="KAF1816322.1"/>
    </source>
</evidence>
<feature type="domain" description="Peptidase S8/S53" evidence="8">
    <location>
        <begin position="139"/>
        <end position="375"/>
    </location>
</feature>
<evidence type="ECO:0000256" key="2">
    <source>
        <dbReference type="ARBA" id="ARBA00022670"/>
    </source>
</evidence>
<dbReference type="AlphaFoldDB" id="A0A6G1GE60"/>
<dbReference type="SUPFAM" id="SSF54897">
    <property type="entry name" value="Protease propeptides/inhibitors"/>
    <property type="match status" value="1"/>
</dbReference>
<evidence type="ECO:0000256" key="5">
    <source>
        <dbReference type="PROSITE-ProRule" id="PRU01240"/>
    </source>
</evidence>
<feature type="active site" description="Charge relay system" evidence="5">
    <location>
        <position position="175"/>
    </location>
</feature>
<evidence type="ECO:0000313" key="11">
    <source>
        <dbReference type="RefSeq" id="XP_033537953.1"/>
    </source>
</evidence>
<dbReference type="PRINTS" id="PR00723">
    <property type="entry name" value="SUBTILISIN"/>
</dbReference>
<reference evidence="11" key="3">
    <citation type="submission" date="2025-04" db="UniProtKB">
        <authorList>
            <consortium name="RefSeq"/>
        </authorList>
    </citation>
    <scope>IDENTIFICATION</scope>
    <source>
        <strain evidence="11">CBS 781.70</strain>
    </source>
</reference>
<evidence type="ECO:0000256" key="4">
    <source>
        <dbReference type="ARBA" id="ARBA00022825"/>
    </source>
</evidence>
<evidence type="ECO:0000256" key="1">
    <source>
        <dbReference type="ARBA" id="ARBA00011073"/>
    </source>
</evidence>
<dbReference type="EMBL" id="ML975150">
    <property type="protein sequence ID" value="KAF1816322.1"/>
    <property type="molecule type" value="Genomic_DNA"/>
</dbReference>